<sequence>MKKLIFLVIFIISLNITNASEDNSLVNLENSWSTKNLEANFKLNRFSSCGNFEDVTKKFIKDYFEINPGWGMYRWGGVMPLDDVMTVDKAADSNQWVTWEVKSPSSTVEVKPVSDYSSTNIQVAWVDESEIIKTDWKYIYFYNSKNHKVYILTKKEWENYDIVKIINIPIIYSNPELFIAPNKLIITATKYSNSYYGYYWFNRTTKSIVIAYDTTDINNLKIDKFYQTDGNIIKSRKIGDYVYIISKTDFNFPYHIYYGPMINNVQTLNNTKLNTDMEARRLLPRKSELKPTDNVWEQNVSVRWKKIPYNLTSDYDSKCVDIEYLIPDRETMKKYNFNPSYVTVSAINIANPKEEIKTKLLFGDVSEIHMSTDSLYITSSLYTNYNFSCPVIQCFRAPCPALPCAMPFYGSWENTLIHKYSIDKNIINYKATTIISGTPLNQYSMDENSWYFRIVTSVNYPERYTSLFVLDKDLKVTGSLSNIAKWETFQSSRFIDDKLYLVTFEQIDPLFVINVWNPAKPEILWELKIPGYSTYLHPYNSDYLIGLGYDTKTNQWWGTQNAWVKVDLYNISDFANPKQTHTLTLGWAGSSSEVLSNPRLFTWQSSKKLLFLPATLYTNAPDYSTSYRNLDVFQWALAINIDKDIGIKEKARVTHINTTWLEQERTKECLQYANVDTTPKCEKIIGGWEYCPPVSQYIPTYCYQSSPIWEFLANKIWDYNNSFVIRNLYLDNLWLTVSNDKIQINDTNASFGKVGEIEMK</sequence>
<comment type="caution">
    <text evidence="2">The sequence shown here is derived from an EMBL/GenBank/DDBJ whole genome shotgun (WGS) entry which is preliminary data.</text>
</comment>
<protein>
    <submittedName>
        <fullName evidence="2">Uncharacterized protein</fullName>
    </submittedName>
</protein>
<feature type="signal peptide" evidence="1">
    <location>
        <begin position="1"/>
        <end position="19"/>
    </location>
</feature>
<organism evidence="2">
    <name type="scientific">uncultured bacterium</name>
    <name type="common">gcode 4</name>
    <dbReference type="NCBI Taxonomy" id="1234023"/>
    <lineage>
        <taxon>Bacteria</taxon>
        <taxon>environmental samples</taxon>
    </lineage>
</organism>
<reference evidence="2" key="1">
    <citation type="journal article" date="2012" name="Science">
        <title>Fermentation, hydrogen, and sulfur metabolism in multiple uncultivated bacterial phyla.</title>
        <authorList>
            <person name="Wrighton K.C."/>
            <person name="Thomas B.C."/>
            <person name="Sharon I."/>
            <person name="Miller C.S."/>
            <person name="Castelle C.J."/>
            <person name="VerBerkmoes N.C."/>
            <person name="Wilkins M.J."/>
            <person name="Hettich R.L."/>
            <person name="Lipton M.S."/>
            <person name="Williams K.H."/>
            <person name="Long P.E."/>
            <person name="Banfield J.F."/>
        </authorList>
    </citation>
    <scope>NUCLEOTIDE SEQUENCE [LARGE SCALE GENOMIC DNA]</scope>
</reference>
<accession>K2ADB9</accession>
<dbReference type="InterPro" id="IPR019198">
    <property type="entry name" value="Beta_propeller_containing"/>
</dbReference>
<evidence type="ECO:0000313" key="2">
    <source>
        <dbReference type="EMBL" id="EKD66040.1"/>
    </source>
</evidence>
<proteinExistence type="predicted"/>
<keyword evidence="1" id="KW-0732">Signal</keyword>
<gene>
    <name evidence="2" type="ORF">ACD_49C00067G0026</name>
</gene>
<dbReference type="Pfam" id="PF09826">
    <property type="entry name" value="Beta_propel"/>
    <property type="match status" value="1"/>
</dbReference>
<dbReference type="EMBL" id="AMFJ01021653">
    <property type="protein sequence ID" value="EKD66040.1"/>
    <property type="molecule type" value="Genomic_DNA"/>
</dbReference>
<evidence type="ECO:0000256" key="1">
    <source>
        <dbReference type="SAM" id="SignalP"/>
    </source>
</evidence>
<dbReference type="AlphaFoldDB" id="K2ADB9"/>
<name>K2ADB9_9BACT</name>
<feature type="chain" id="PRO_5017183217" evidence="1">
    <location>
        <begin position="20"/>
        <end position="760"/>
    </location>
</feature>